<gene>
    <name evidence="2" type="ORF">BD324DRAFT_54616</name>
</gene>
<dbReference type="STRING" id="4999.A0A1Y1UTJ5"/>
<protein>
    <submittedName>
        <fullName evidence="2">Uncharacterized protein</fullName>
    </submittedName>
</protein>
<feature type="compositionally biased region" description="Acidic residues" evidence="1">
    <location>
        <begin position="215"/>
        <end position="225"/>
    </location>
</feature>
<dbReference type="Proteomes" id="UP000193218">
    <property type="component" value="Unassembled WGS sequence"/>
</dbReference>
<reference evidence="2 3" key="1">
    <citation type="submission" date="2017-03" db="EMBL/GenBank/DDBJ databases">
        <title>Widespread Adenine N6-methylation of Active Genes in Fungi.</title>
        <authorList>
            <consortium name="DOE Joint Genome Institute"/>
            <person name="Mondo S.J."/>
            <person name="Dannebaum R.O."/>
            <person name="Kuo R.C."/>
            <person name="Louie K.B."/>
            <person name="Bewick A.J."/>
            <person name="Labutti K."/>
            <person name="Haridas S."/>
            <person name="Kuo A."/>
            <person name="Salamov A."/>
            <person name="Ahrendt S.R."/>
            <person name="Lau R."/>
            <person name="Bowen B.P."/>
            <person name="Lipzen A."/>
            <person name="Sullivan W."/>
            <person name="Andreopoulos W.B."/>
            <person name="Clum A."/>
            <person name="Lindquist E."/>
            <person name="Daum C."/>
            <person name="Northen T.R."/>
            <person name="Ramamoorthy G."/>
            <person name="Schmitz R.J."/>
            <person name="Gryganskyi A."/>
            <person name="Culley D."/>
            <person name="Magnuson J."/>
            <person name="James T.Y."/>
            <person name="O'Malley M.A."/>
            <person name="Stajich J.E."/>
            <person name="Spatafora J.W."/>
            <person name="Visel A."/>
            <person name="Grigoriev I.V."/>
        </authorList>
    </citation>
    <scope>NUCLEOTIDE SEQUENCE [LARGE SCALE GENOMIC DNA]</scope>
    <source>
        <strain evidence="2 3">NRRL Y-17943</strain>
    </source>
</reference>
<feature type="compositionally biased region" description="Basic and acidic residues" evidence="1">
    <location>
        <begin position="262"/>
        <end position="272"/>
    </location>
</feature>
<dbReference type="RefSeq" id="XP_021874961.1">
    <property type="nucleotide sequence ID" value="XM_022013011.1"/>
</dbReference>
<evidence type="ECO:0000313" key="3">
    <source>
        <dbReference type="Proteomes" id="UP000193218"/>
    </source>
</evidence>
<dbReference type="AlphaFoldDB" id="A0A1Y1UTJ5"/>
<sequence>MPDKLGRKSRPVRTLRSATTYRQKKSIYASPSVAGSTSSLGRRLIVRRTDSGGKGKARAVSEEVDDEDFDELAEDDDEHDEDVDELADDEDLSMVKAEYRERAERAWETRRENERIRAELREQRLVSPALDLDLPSDDLLNGIHFHASKFYTAHSLILKPQKQVRRRQWGSKKRMLLQTEGIAPIERNGLDKDFWVHLKPIKRRRVMSVPSWAVQEDDSDWDEQSGSDNTGERTEETGEEEEEDSESQAESHGRAQPNVVDLAERRRPDQAPKRGYRKQYKQRDMFKSLDGTALLAMGFLVERFIARELARAGYQPKMESADRAASAASRHHIEAGEDDEAGDLESS</sequence>
<dbReference type="OrthoDB" id="2565191at2759"/>
<feature type="region of interest" description="Disordered" evidence="1">
    <location>
        <begin position="312"/>
        <end position="347"/>
    </location>
</feature>
<accession>A0A1Y1UTJ5</accession>
<evidence type="ECO:0000313" key="2">
    <source>
        <dbReference type="EMBL" id="ORX41282.1"/>
    </source>
</evidence>
<comment type="caution">
    <text evidence="2">The sequence shown here is derived from an EMBL/GenBank/DDBJ whole genome shotgun (WGS) entry which is preliminary data.</text>
</comment>
<organism evidence="2 3">
    <name type="scientific">Kockovaella imperatae</name>
    <dbReference type="NCBI Taxonomy" id="4999"/>
    <lineage>
        <taxon>Eukaryota</taxon>
        <taxon>Fungi</taxon>
        <taxon>Dikarya</taxon>
        <taxon>Basidiomycota</taxon>
        <taxon>Agaricomycotina</taxon>
        <taxon>Tremellomycetes</taxon>
        <taxon>Tremellales</taxon>
        <taxon>Cuniculitremaceae</taxon>
        <taxon>Kockovaella</taxon>
    </lineage>
</organism>
<name>A0A1Y1UTJ5_9TREE</name>
<dbReference type="InParanoid" id="A0A1Y1UTJ5"/>
<feature type="region of interest" description="Disordered" evidence="1">
    <location>
        <begin position="1"/>
        <end position="83"/>
    </location>
</feature>
<feature type="region of interest" description="Disordered" evidence="1">
    <location>
        <begin position="214"/>
        <end position="279"/>
    </location>
</feature>
<feature type="compositionally biased region" description="Acidic residues" evidence="1">
    <location>
        <begin position="336"/>
        <end position="347"/>
    </location>
</feature>
<evidence type="ECO:0000256" key="1">
    <source>
        <dbReference type="SAM" id="MobiDB-lite"/>
    </source>
</evidence>
<feature type="compositionally biased region" description="Acidic residues" evidence="1">
    <location>
        <begin position="62"/>
        <end position="83"/>
    </location>
</feature>
<dbReference type="GeneID" id="33554819"/>
<feature type="compositionally biased region" description="Acidic residues" evidence="1">
    <location>
        <begin position="237"/>
        <end position="247"/>
    </location>
</feature>
<dbReference type="EMBL" id="NBSH01000001">
    <property type="protein sequence ID" value="ORX41282.1"/>
    <property type="molecule type" value="Genomic_DNA"/>
</dbReference>
<keyword evidence="3" id="KW-1185">Reference proteome</keyword>
<proteinExistence type="predicted"/>